<evidence type="ECO:0000313" key="1">
    <source>
        <dbReference type="EMBL" id="OJX59203.1"/>
    </source>
</evidence>
<dbReference type="InterPro" id="IPR025345">
    <property type="entry name" value="DUF4249"/>
</dbReference>
<comment type="caution">
    <text evidence="1">The sequence shown here is derived from an EMBL/GenBank/DDBJ whole genome shotgun (WGS) entry which is preliminary data.</text>
</comment>
<dbReference type="PROSITE" id="PS51257">
    <property type="entry name" value="PROKAR_LIPOPROTEIN"/>
    <property type="match status" value="1"/>
</dbReference>
<dbReference type="STRING" id="1895771.BGO89_01935"/>
<name>A0A1M3L1X1_9BACT</name>
<evidence type="ECO:0000313" key="2">
    <source>
        <dbReference type="Proteomes" id="UP000184233"/>
    </source>
</evidence>
<reference evidence="1 2" key="1">
    <citation type="submission" date="2016-09" db="EMBL/GenBank/DDBJ databases">
        <title>Genome-resolved meta-omics ties microbial dynamics to process performance in biotechnology for thiocyanate degradation.</title>
        <authorList>
            <person name="Kantor R.S."/>
            <person name="Huddy R.J."/>
            <person name="Iyer R."/>
            <person name="Thomas B.C."/>
            <person name="Brown C.T."/>
            <person name="Anantharaman K."/>
            <person name="Tringe S."/>
            <person name="Hettich R.L."/>
            <person name="Harrison S.T."/>
            <person name="Banfield J.F."/>
        </authorList>
    </citation>
    <scope>NUCLEOTIDE SEQUENCE [LARGE SCALE GENOMIC DNA]</scope>
    <source>
        <strain evidence="1">59-99</strain>
    </source>
</reference>
<dbReference type="Pfam" id="PF14054">
    <property type="entry name" value="DUF4249"/>
    <property type="match status" value="1"/>
</dbReference>
<dbReference type="AlphaFoldDB" id="A0A1M3L1X1"/>
<protein>
    <recommendedName>
        <fullName evidence="3">DUF4249 domain-containing protein</fullName>
    </recommendedName>
</protein>
<sequence length="300" mass="33589">MKMNREHQGSKSMRSLMVAGLLAVTALLTSCGDPIPQDYTPQVVVEAFLYVDQPIKGIRIYWSQSLSDTFKYERAAIRTGMVEITTGATTIPLHFVADSNGGTWEAVDTNIHIQPSTTYNLAVNVEGRSMSGVTTTPVRIEWIKPPKDTIQYPGFMNEGKPVDSLKVSWTVPPTTTEYMVAMECLDTLRYGVYLDPPTTDSNRRIRDSEFDDDTPLARERTRIAFAQASNIFSWGAFKWFGRHEFRVYAGDRNFINWLKQLTFGGRQINPNLGSIKDGIGVFGSASVIKAPTFLRKDVTP</sequence>
<dbReference type="Proteomes" id="UP000184233">
    <property type="component" value="Unassembled WGS sequence"/>
</dbReference>
<accession>A0A1M3L1X1</accession>
<organism evidence="1 2">
    <name type="scientific">Candidatus Kapaibacterium thiocyanatum</name>
    <dbReference type="NCBI Taxonomy" id="1895771"/>
    <lineage>
        <taxon>Bacteria</taxon>
        <taxon>Pseudomonadati</taxon>
        <taxon>Candidatus Kapaibacteriota</taxon>
        <taxon>Candidatus Kapaibacteriia</taxon>
        <taxon>Candidatus Kapaibacteriales</taxon>
        <taxon>Candidatus Kapaibacteriaceae</taxon>
        <taxon>Candidatus Kapaibacterium</taxon>
    </lineage>
</organism>
<evidence type="ECO:0008006" key="3">
    <source>
        <dbReference type="Google" id="ProtNLM"/>
    </source>
</evidence>
<gene>
    <name evidence="1" type="ORF">BGO89_01935</name>
</gene>
<dbReference type="EMBL" id="MKVH01000013">
    <property type="protein sequence ID" value="OJX59203.1"/>
    <property type="molecule type" value="Genomic_DNA"/>
</dbReference>
<proteinExistence type="predicted"/>